<accession>A0ABT9WNR8</accession>
<gene>
    <name evidence="1" type="ORF">J2S08_000755</name>
</gene>
<keyword evidence="2" id="KW-1185">Reference proteome</keyword>
<dbReference type="Proteomes" id="UP001223586">
    <property type="component" value="Unassembled WGS sequence"/>
</dbReference>
<protein>
    <submittedName>
        <fullName evidence="1">Uncharacterized protein</fullName>
    </submittedName>
</protein>
<comment type="caution">
    <text evidence="1">The sequence shown here is derived from an EMBL/GenBank/DDBJ whole genome shotgun (WGS) entry which is preliminary data.</text>
</comment>
<evidence type="ECO:0000313" key="1">
    <source>
        <dbReference type="EMBL" id="MDQ0174921.1"/>
    </source>
</evidence>
<proteinExistence type="predicted"/>
<organism evidence="1 2">
    <name type="scientific">Bacillus chungangensis</name>
    <dbReference type="NCBI Taxonomy" id="587633"/>
    <lineage>
        <taxon>Bacteria</taxon>
        <taxon>Bacillati</taxon>
        <taxon>Bacillota</taxon>
        <taxon>Bacilli</taxon>
        <taxon>Bacillales</taxon>
        <taxon>Bacillaceae</taxon>
        <taxon>Bacillus</taxon>
    </lineage>
</organism>
<evidence type="ECO:0000313" key="2">
    <source>
        <dbReference type="Proteomes" id="UP001223586"/>
    </source>
</evidence>
<name>A0ABT9WNR8_9BACI</name>
<sequence>MSVSLQKSYINLKKIVILFKITHRDLIAKFYII</sequence>
<dbReference type="EMBL" id="JAUSTT010000003">
    <property type="protein sequence ID" value="MDQ0174921.1"/>
    <property type="molecule type" value="Genomic_DNA"/>
</dbReference>
<reference evidence="1 2" key="1">
    <citation type="submission" date="2023-07" db="EMBL/GenBank/DDBJ databases">
        <title>Genomic Encyclopedia of Type Strains, Phase IV (KMG-IV): sequencing the most valuable type-strain genomes for metagenomic binning, comparative biology and taxonomic classification.</title>
        <authorList>
            <person name="Goeker M."/>
        </authorList>
    </citation>
    <scope>NUCLEOTIDE SEQUENCE [LARGE SCALE GENOMIC DNA]</scope>
    <source>
        <strain evidence="1 2">DSM 23837</strain>
    </source>
</reference>